<dbReference type="PROSITE" id="PS50222">
    <property type="entry name" value="EF_HAND_2"/>
    <property type="match status" value="1"/>
</dbReference>
<dbReference type="InterPro" id="IPR018247">
    <property type="entry name" value="EF_Hand_1_Ca_BS"/>
</dbReference>
<accession>A0A103XUH8</accession>
<dbReference type="InterPro" id="IPR011992">
    <property type="entry name" value="EF-hand-dom_pair"/>
</dbReference>
<keyword evidence="1" id="KW-0106">Calcium</keyword>
<reference evidence="3 4" key="1">
    <citation type="journal article" date="2016" name="Sci. Rep.">
        <title>The genome sequence of the outbreeding globe artichoke constructed de novo incorporating a phase-aware low-pass sequencing strategy of F1 progeny.</title>
        <authorList>
            <person name="Scaglione D."/>
            <person name="Reyes-Chin-Wo S."/>
            <person name="Acquadro A."/>
            <person name="Froenicke L."/>
            <person name="Portis E."/>
            <person name="Beitel C."/>
            <person name="Tirone M."/>
            <person name="Mauro R."/>
            <person name="Lo Monaco A."/>
            <person name="Mauromicale G."/>
            <person name="Faccioli P."/>
            <person name="Cattivelli L."/>
            <person name="Rieseberg L."/>
            <person name="Michelmore R."/>
            <person name="Lanteri S."/>
        </authorList>
    </citation>
    <scope>NUCLEOTIDE SEQUENCE [LARGE SCALE GENOMIC DNA]</scope>
    <source>
        <strain evidence="3">2C</strain>
    </source>
</reference>
<dbReference type="SUPFAM" id="SSF47473">
    <property type="entry name" value="EF-hand"/>
    <property type="match status" value="1"/>
</dbReference>
<feature type="domain" description="EF-hand" evidence="2">
    <location>
        <begin position="48"/>
        <end position="83"/>
    </location>
</feature>
<dbReference type="PROSITE" id="PS00018">
    <property type="entry name" value="EF_HAND_1"/>
    <property type="match status" value="1"/>
</dbReference>
<evidence type="ECO:0000313" key="4">
    <source>
        <dbReference type="Proteomes" id="UP000243975"/>
    </source>
</evidence>
<dbReference type="GO" id="GO:0005509">
    <property type="term" value="F:calcium ion binding"/>
    <property type="evidence" value="ECO:0007669"/>
    <property type="project" value="InterPro"/>
</dbReference>
<dbReference type="Pfam" id="PF13202">
    <property type="entry name" value="EF-hand_5"/>
    <property type="match status" value="1"/>
</dbReference>
<keyword evidence="4" id="KW-1185">Reference proteome</keyword>
<dbReference type="Proteomes" id="UP000243975">
    <property type="component" value="Unassembled WGS sequence"/>
</dbReference>
<dbReference type="OMA" id="HILECTL"/>
<dbReference type="InterPro" id="IPR002048">
    <property type="entry name" value="EF_hand_dom"/>
</dbReference>
<name>A0A103XUH8_CYNCS</name>
<gene>
    <name evidence="3" type="ORF">Ccrd_000757</name>
</gene>
<comment type="caution">
    <text evidence="3">The sequence shown here is derived from an EMBL/GenBank/DDBJ whole genome shotgun (WGS) entry which is preliminary data.</text>
</comment>
<evidence type="ECO:0000256" key="1">
    <source>
        <dbReference type="ARBA" id="ARBA00022837"/>
    </source>
</evidence>
<sequence>MGMIIIDGSTVRAFVNDDVQFRCNVDERMGIIVIDGSTVRAFVNDDVQFRRSVDERFVSLDTNNDGVLSRSEMRKAFEVMRLLESDSGADNNGSIGIEEFRSEVKKMMLVVAEGIGSSPMQMVVGDDDQNFLKKAADLEASKIC</sequence>
<organism evidence="3 4">
    <name type="scientific">Cynara cardunculus var. scolymus</name>
    <name type="common">Globe artichoke</name>
    <name type="synonym">Cynara scolymus</name>
    <dbReference type="NCBI Taxonomy" id="59895"/>
    <lineage>
        <taxon>Eukaryota</taxon>
        <taxon>Viridiplantae</taxon>
        <taxon>Streptophyta</taxon>
        <taxon>Embryophyta</taxon>
        <taxon>Tracheophyta</taxon>
        <taxon>Spermatophyta</taxon>
        <taxon>Magnoliopsida</taxon>
        <taxon>eudicotyledons</taxon>
        <taxon>Gunneridae</taxon>
        <taxon>Pentapetalae</taxon>
        <taxon>asterids</taxon>
        <taxon>campanulids</taxon>
        <taxon>Asterales</taxon>
        <taxon>Asteraceae</taxon>
        <taxon>Carduoideae</taxon>
        <taxon>Cardueae</taxon>
        <taxon>Carduinae</taxon>
        <taxon>Cynara</taxon>
    </lineage>
</organism>
<evidence type="ECO:0000259" key="2">
    <source>
        <dbReference type="PROSITE" id="PS50222"/>
    </source>
</evidence>
<dbReference type="PANTHER" id="PTHR34574:SF5">
    <property type="entry name" value="CALCIUM-BINDING EF-HAND FAMILY PROTEIN"/>
    <property type="match status" value="1"/>
</dbReference>
<dbReference type="Gene3D" id="1.10.238.10">
    <property type="entry name" value="EF-hand"/>
    <property type="match status" value="1"/>
</dbReference>
<dbReference type="AlphaFoldDB" id="A0A103XUH8"/>
<dbReference type="PANTHER" id="PTHR34574">
    <property type="entry name" value="CALCIUM-BINDING EF-HAND FAMILY PROTEIN-RELATED"/>
    <property type="match status" value="1"/>
</dbReference>
<dbReference type="Gramene" id="KVH97143">
    <property type="protein sequence ID" value="KVH97143"/>
    <property type="gene ID" value="Ccrd_000757"/>
</dbReference>
<protein>
    <submittedName>
        <fullName evidence="3">Calcium-binding EF-hand</fullName>
    </submittedName>
</protein>
<evidence type="ECO:0000313" key="3">
    <source>
        <dbReference type="EMBL" id="KVH97143.1"/>
    </source>
</evidence>
<proteinExistence type="predicted"/>
<dbReference type="STRING" id="59895.A0A103XUH8"/>
<dbReference type="EMBL" id="LEKV01003853">
    <property type="protein sequence ID" value="KVH97143.1"/>
    <property type="molecule type" value="Genomic_DNA"/>
</dbReference>